<feature type="compositionally biased region" description="Low complexity" evidence="1">
    <location>
        <begin position="25"/>
        <end position="34"/>
    </location>
</feature>
<feature type="chain" id="PRO_5046546215" description="Lipoprotein" evidence="2">
    <location>
        <begin position="28"/>
        <end position="161"/>
    </location>
</feature>
<dbReference type="RefSeq" id="WP_251412800.1">
    <property type="nucleotide sequence ID" value="NZ_JAMQGM010000021.1"/>
</dbReference>
<evidence type="ECO:0000256" key="2">
    <source>
        <dbReference type="SAM" id="SignalP"/>
    </source>
</evidence>
<accession>A0ABT0X5F9</accession>
<evidence type="ECO:0000313" key="3">
    <source>
        <dbReference type="EMBL" id="MCM2577664.1"/>
    </source>
</evidence>
<sequence>MFTYVRAGAAAAALAAVLLTGCSSDSADDGSAGSTPSPAGEASETGKDRSDASGVAGVWTTRTENDVPTVLSVAGGNAALLGEQACTGSVVTAQQDVVIKLTCPGGGSARTSGRATPSEDGKTLTVDWGKGVEDTFTKSADGKLPEGLPTELPSSLGEPTG</sequence>
<comment type="caution">
    <text evidence="3">The sequence shown here is derived from an EMBL/GenBank/DDBJ whole genome shotgun (WGS) entry which is preliminary data.</text>
</comment>
<keyword evidence="4" id="KW-1185">Reference proteome</keyword>
<organism evidence="3 4">
    <name type="scientific">Streptomyces meridianus</name>
    <dbReference type="NCBI Taxonomy" id="2938945"/>
    <lineage>
        <taxon>Bacteria</taxon>
        <taxon>Bacillati</taxon>
        <taxon>Actinomycetota</taxon>
        <taxon>Actinomycetes</taxon>
        <taxon>Kitasatosporales</taxon>
        <taxon>Streptomycetaceae</taxon>
        <taxon>Streptomyces</taxon>
    </lineage>
</organism>
<feature type="region of interest" description="Disordered" evidence="1">
    <location>
        <begin position="25"/>
        <end position="61"/>
    </location>
</feature>
<feature type="compositionally biased region" description="Basic and acidic residues" evidence="1">
    <location>
        <begin position="130"/>
        <end position="144"/>
    </location>
</feature>
<name>A0ABT0X5F9_9ACTN</name>
<dbReference type="PROSITE" id="PS51257">
    <property type="entry name" value="PROKAR_LIPOPROTEIN"/>
    <property type="match status" value="1"/>
</dbReference>
<proteinExistence type="predicted"/>
<feature type="signal peptide" evidence="2">
    <location>
        <begin position="1"/>
        <end position="27"/>
    </location>
</feature>
<keyword evidence="2" id="KW-0732">Signal</keyword>
<evidence type="ECO:0000256" key="1">
    <source>
        <dbReference type="SAM" id="MobiDB-lite"/>
    </source>
</evidence>
<gene>
    <name evidence="3" type="ORF">M1E25_09895</name>
</gene>
<dbReference type="Proteomes" id="UP001167160">
    <property type="component" value="Unassembled WGS sequence"/>
</dbReference>
<evidence type="ECO:0008006" key="5">
    <source>
        <dbReference type="Google" id="ProtNLM"/>
    </source>
</evidence>
<evidence type="ECO:0000313" key="4">
    <source>
        <dbReference type="Proteomes" id="UP001167160"/>
    </source>
</evidence>
<dbReference type="EMBL" id="JAMQGM010000021">
    <property type="protein sequence ID" value="MCM2577664.1"/>
    <property type="molecule type" value="Genomic_DNA"/>
</dbReference>
<feature type="region of interest" description="Disordered" evidence="1">
    <location>
        <begin position="104"/>
        <end position="161"/>
    </location>
</feature>
<reference evidence="3" key="1">
    <citation type="journal article" date="2023" name="Int. J. Syst. Evol. Microbiol.">
        <title>Streptomyces meridianus sp. nov. isolated from brackish water of the Tagus estuary in Alcochete, Portugal.</title>
        <authorList>
            <person name="Santos J.D.N."/>
            <person name="Klimek D."/>
            <person name="Calusinska M."/>
            <person name="Lobo Da Cunha A."/>
            <person name="Catita J."/>
            <person name="Goncalves H."/>
            <person name="Gonzalez I."/>
            <person name="Reyes F."/>
            <person name="Lage O.M."/>
        </authorList>
    </citation>
    <scope>NUCLEOTIDE SEQUENCE</scope>
    <source>
        <strain evidence="3">MTZ3.1</strain>
    </source>
</reference>
<protein>
    <recommendedName>
        <fullName evidence="5">Lipoprotein</fullName>
    </recommendedName>
</protein>